<accession>A0ABV7YKA7</accession>
<evidence type="ECO:0000259" key="1">
    <source>
        <dbReference type="Pfam" id="PF04909"/>
    </source>
</evidence>
<dbReference type="InterPro" id="IPR006680">
    <property type="entry name" value="Amidohydro-rel"/>
</dbReference>
<comment type="caution">
    <text evidence="2">The sequence shown here is derived from an EMBL/GenBank/DDBJ whole genome shotgun (WGS) entry which is preliminary data.</text>
</comment>
<dbReference type="EMBL" id="JBHRZH010000027">
    <property type="protein sequence ID" value="MFC3764485.1"/>
    <property type="molecule type" value="Genomic_DNA"/>
</dbReference>
<dbReference type="InterPro" id="IPR032466">
    <property type="entry name" value="Metal_Hydrolase"/>
</dbReference>
<keyword evidence="3" id="KW-1185">Reference proteome</keyword>
<feature type="domain" description="Amidohydrolase-related" evidence="1">
    <location>
        <begin position="29"/>
        <end position="240"/>
    </location>
</feature>
<dbReference type="Gene3D" id="3.20.20.140">
    <property type="entry name" value="Metal-dependent hydrolases"/>
    <property type="match status" value="1"/>
</dbReference>
<evidence type="ECO:0000313" key="3">
    <source>
        <dbReference type="Proteomes" id="UP001595699"/>
    </source>
</evidence>
<dbReference type="Proteomes" id="UP001595699">
    <property type="component" value="Unassembled WGS sequence"/>
</dbReference>
<reference evidence="3" key="1">
    <citation type="journal article" date="2019" name="Int. J. Syst. Evol. Microbiol.">
        <title>The Global Catalogue of Microorganisms (GCM) 10K type strain sequencing project: providing services to taxonomists for standard genome sequencing and annotation.</title>
        <authorList>
            <consortium name="The Broad Institute Genomics Platform"/>
            <consortium name="The Broad Institute Genome Sequencing Center for Infectious Disease"/>
            <person name="Wu L."/>
            <person name="Ma J."/>
        </authorList>
    </citation>
    <scope>NUCLEOTIDE SEQUENCE [LARGE SCALE GENOMIC DNA]</scope>
    <source>
        <strain evidence="3">CGMCC 4.7241</strain>
    </source>
</reference>
<organism evidence="2 3">
    <name type="scientific">Tenggerimyces flavus</name>
    <dbReference type="NCBI Taxonomy" id="1708749"/>
    <lineage>
        <taxon>Bacteria</taxon>
        <taxon>Bacillati</taxon>
        <taxon>Actinomycetota</taxon>
        <taxon>Actinomycetes</taxon>
        <taxon>Propionibacteriales</taxon>
        <taxon>Nocardioidaceae</taxon>
        <taxon>Tenggerimyces</taxon>
    </lineage>
</organism>
<dbReference type="RefSeq" id="WP_205121420.1">
    <property type="nucleotide sequence ID" value="NZ_JAFBCM010000001.1"/>
</dbReference>
<evidence type="ECO:0000313" key="2">
    <source>
        <dbReference type="EMBL" id="MFC3764485.1"/>
    </source>
</evidence>
<sequence length="247" mass="26040">MTALIDACAWVGAHPRAYVDDHTAAGLAATMRRLDIAAAMVGATAAVWHDPVGGNDEALAAATHHGLFPCFTLVGSTPEESDPPALVAEAVAAGVVGFRMAPSTHGFDPTDAALDPTYDALVSTGRPLTIDADIGPANLDALAARWPRLTLIVSSIGYRALRTIAPLFARRPNLHADTVNFATHEGFEWFARQYGAERLLFATGAPFRDPAEAVGRLMWSGLTDADRELVGHANAERLFPGVVAHVG</sequence>
<proteinExistence type="predicted"/>
<gene>
    <name evidence="2" type="ORF">ACFOUW_26855</name>
</gene>
<name>A0ABV7YKA7_9ACTN</name>
<dbReference type="Pfam" id="PF04909">
    <property type="entry name" value="Amidohydro_2"/>
    <property type="match status" value="1"/>
</dbReference>
<dbReference type="SUPFAM" id="SSF51556">
    <property type="entry name" value="Metallo-dependent hydrolases"/>
    <property type="match status" value="1"/>
</dbReference>
<protein>
    <submittedName>
        <fullName evidence="2">Amidohydrolase family protein</fullName>
    </submittedName>
</protein>